<evidence type="ECO:0000259" key="9">
    <source>
        <dbReference type="Pfam" id="PF00266"/>
    </source>
</evidence>
<dbReference type="InterPro" id="IPR020578">
    <property type="entry name" value="Aminotrans_V_PyrdxlP_BS"/>
</dbReference>
<evidence type="ECO:0000256" key="6">
    <source>
        <dbReference type="ARBA" id="ARBA00050776"/>
    </source>
</evidence>
<dbReference type="GO" id="GO:0006534">
    <property type="term" value="P:cysteine metabolic process"/>
    <property type="evidence" value="ECO:0007669"/>
    <property type="project" value="UniProtKB-UniRule"/>
</dbReference>
<comment type="catalytic activity">
    <reaction evidence="6 8">
        <text>(sulfur carrier)-H + L-cysteine = (sulfur carrier)-SH + L-alanine</text>
        <dbReference type="Rhea" id="RHEA:43892"/>
        <dbReference type="Rhea" id="RHEA-COMP:14737"/>
        <dbReference type="Rhea" id="RHEA-COMP:14739"/>
        <dbReference type="ChEBI" id="CHEBI:29917"/>
        <dbReference type="ChEBI" id="CHEBI:35235"/>
        <dbReference type="ChEBI" id="CHEBI:57972"/>
        <dbReference type="ChEBI" id="CHEBI:64428"/>
        <dbReference type="EC" id="2.8.1.7"/>
    </reaction>
</comment>
<dbReference type="GO" id="GO:0031071">
    <property type="term" value="F:cysteine desulfurase activity"/>
    <property type="evidence" value="ECO:0007669"/>
    <property type="project" value="UniProtKB-UniRule"/>
</dbReference>
<keyword evidence="4 8" id="KW-0808">Transferase</keyword>
<gene>
    <name evidence="10" type="ORF">FOE78_17685</name>
</gene>
<evidence type="ECO:0000256" key="7">
    <source>
        <dbReference type="RuleBase" id="RU004504"/>
    </source>
</evidence>
<dbReference type="InterPro" id="IPR000192">
    <property type="entry name" value="Aminotrans_V_dom"/>
</dbReference>
<evidence type="ECO:0000256" key="3">
    <source>
        <dbReference type="ARBA" id="ARBA00012239"/>
    </source>
</evidence>
<comment type="similarity">
    <text evidence="2 8">Belongs to the class-V pyridoxal-phosphate-dependent aminotransferase family. Csd subfamily.</text>
</comment>
<keyword evidence="5 8" id="KW-0663">Pyridoxal phosphate</keyword>
<keyword evidence="11" id="KW-1185">Reference proteome</keyword>
<dbReference type="Gene3D" id="3.90.1150.10">
    <property type="entry name" value="Aspartate Aminotransferase, domain 1"/>
    <property type="match status" value="1"/>
</dbReference>
<dbReference type="GO" id="GO:0030170">
    <property type="term" value="F:pyridoxal phosphate binding"/>
    <property type="evidence" value="ECO:0007669"/>
    <property type="project" value="UniProtKB-UniRule"/>
</dbReference>
<evidence type="ECO:0000256" key="2">
    <source>
        <dbReference type="ARBA" id="ARBA00010447"/>
    </source>
</evidence>
<dbReference type="InterPro" id="IPR015421">
    <property type="entry name" value="PyrdxlP-dep_Trfase_major"/>
</dbReference>
<reference evidence="10 11" key="1">
    <citation type="submission" date="2019-07" db="EMBL/GenBank/DDBJ databases">
        <title>Microlunatus dokdonensis sp. nov. isolated from the rhizospheric soil of the wild plant Elymus tsukushiensis.</title>
        <authorList>
            <person name="Ghim S.-Y."/>
            <person name="Hwang Y.-J."/>
            <person name="Son J.-S."/>
            <person name="Shin J.-H."/>
        </authorList>
    </citation>
    <scope>NUCLEOTIDE SEQUENCE [LARGE SCALE GENOMIC DNA]</scope>
    <source>
        <strain evidence="10 11">KUDC0627</strain>
    </source>
</reference>
<comment type="function">
    <text evidence="8">Catalyzes the removal of elemental sulfur and selenium atoms from L-cysteine, L-cystine, L-selenocysteine, and L-selenocystine to produce L-alanine.</text>
</comment>
<evidence type="ECO:0000313" key="10">
    <source>
        <dbReference type="EMBL" id="QDP97501.1"/>
    </source>
</evidence>
<dbReference type="InterPro" id="IPR015424">
    <property type="entry name" value="PyrdxlP-dep_Trfase"/>
</dbReference>
<dbReference type="NCBIfam" id="TIGR01979">
    <property type="entry name" value="sufS"/>
    <property type="match status" value="1"/>
</dbReference>
<feature type="domain" description="Aminotransferase class V" evidence="9">
    <location>
        <begin position="40"/>
        <end position="421"/>
    </location>
</feature>
<evidence type="ECO:0000256" key="1">
    <source>
        <dbReference type="ARBA" id="ARBA00001933"/>
    </source>
</evidence>
<dbReference type="EMBL" id="CP041692">
    <property type="protein sequence ID" value="QDP97501.1"/>
    <property type="molecule type" value="Genomic_DNA"/>
</dbReference>
<proteinExistence type="inferred from homology"/>
<dbReference type="AlphaFoldDB" id="A0A516Q2S1"/>
<sequence length="434" mass="46584">MSLDVKPVTESTGGIPFDVESIRGDFPILDRTVGQYPLAYLDSANSSQKPISVVETIDDHYLNHYANVARAMHLLGAEATEAYEGARARLARFVGAARAEEIIFTKNASEALNLCAHSVGSSLKPGDEVVISVMEHHSNIVPWQLACERTGATLRWFDVTPDGRLDLDKAAETNLINERTKIVSIAWVSNVLGTLNPVRRIADQAHAVGAIMIADGSQGVPQLPTSVEELGVDLLAFTGHKMVGPTGIGVLWGRYDLLASLPPFLGGGEMIEVVKMTGSTFAPPPHRFEAGTPPIVQAVGLGAAADYLDTIGMAAIADHEQAITGYALRELQQIDGLTVLGPTGLDDHGRPVDRGGAISFTLEGKYGPIHPHDVSQMLDARGVAVRGGHHCARPLHEAYGIQSSTRASFYLYTTTAEIDQLVDALTYTKKFFDK</sequence>
<name>A0A516Q2S1_9ACTN</name>
<accession>A0A516Q2S1</accession>
<dbReference type="SUPFAM" id="SSF53383">
    <property type="entry name" value="PLP-dependent transferases"/>
    <property type="match status" value="1"/>
</dbReference>
<evidence type="ECO:0000256" key="8">
    <source>
        <dbReference type="RuleBase" id="RU004506"/>
    </source>
</evidence>
<evidence type="ECO:0000313" key="11">
    <source>
        <dbReference type="Proteomes" id="UP000319263"/>
    </source>
</evidence>
<organism evidence="10 11">
    <name type="scientific">Microlunatus elymi</name>
    <dbReference type="NCBI Taxonomy" id="2596828"/>
    <lineage>
        <taxon>Bacteria</taxon>
        <taxon>Bacillati</taxon>
        <taxon>Actinomycetota</taxon>
        <taxon>Actinomycetes</taxon>
        <taxon>Propionibacteriales</taxon>
        <taxon>Propionibacteriaceae</taxon>
        <taxon>Microlunatus</taxon>
    </lineage>
</organism>
<dbReference type="Proteomes" id="UP000319263">
    <property type="component" value="Chromosome"/>
</dbReference>
<dbReference type="PANTHER" id="PTHR43586:SF8">
    <property type="entry name" value="CYSTEINE DESULFURASE 1, CHLOROPLASTIC"/>
    <property type="match status" value="1"/>
</dbReference>
<dbReference type="PANTHER" id="PTHR43586">
    <property type="entry name" value="CYSTEINE DESULFURASE"/>
    <property type="match status" value="1"/>
</dbReference>
<dbReference type="InterPro" id="IPR010970">
    <property type="entry name" value="Cys_dSase_SufS"/>
</dbReference>
<dbReference type="KEGG" id="mik:FOE78_17685"/>
<dbReference type="Gene3D" id="3.40.640.10">
    <property type="entry name" value="Type I PLP-dependent aspartate aminotransferase-like (Major domain)"/>
    <property type="match status" value="1"/>
</dbReference>
<dbReference type="OrthoDB" id="9804366at2"/>
<dbReference type="EC" id="2.8.1.7" evidence="3 8"/>
<comment type="cofactor">
    <cofactor evidence="1 7">
        <name>pyridoxal 5'-phosphate</name>
        <dbReference type="ChEBI" id="CHEBI:597326"/>
    </cofactor>
</comment>
<protein>
    <recommendedName>
        <fullName evidence="3 8">Cysteine desulfurase</fullName>
        <ecNumber evidence="3 8">2.8.1.7</ecNumber>
    </recommendedName>
</protein>
<dbReference type="PROSITE" id="PS00595">
    <property type="entry name" value="AA_TRANSFER_CLASS_5"/>
    <property type="match status" value="1"/>
</dbReference>
<evidence type="ECO:0000256" key="5">
    <source>
        <dbReference type="ARBA" id="ARBA00022898"/>
    </source>
</evidence>
<dbReference type="InterPro" id="IPR015422">
    <property type="entry name" value="PyrdxlP-dep_Trfase_small"/>
</dbReference>
<evidence type="ECO:0000256" key="4">
    <source>
        <dbReference type="ARBA" id="ARBA00022679"/>
    </source>
</evidence>
<dbReference type="CDD" id="cd06453">
    <property type="entry name" value="SufS_like"/>
    <property type="match status" value="1"/>
</dbReference>
<dbReference type="Pfam" id="PF00266">
    <property type="entry name" value="Aminotran_5"/>
    <property type="match status" value="1"/>
</dbReference>